<dbReference type="OrthoDB" id="9787225at2"/>
<feature type="active site" description="Proton donor/acceptor" evidence="9">
    <location>
        <position position="400"/>
    </location>
</feature>
<proteinExistence type="inferred from homology"/>
<keyword evidence="10" id="KW-1133">Transmembrane helix</keyword>
<keyword evidence="3" id="KW-0328">Glycosyltransferase</keyword>
<evidence type="ECO:0000256" key="1">
    <source>
        <dbReference type="ARBA" id="ARBA00004752"/>
    </source>
</evidence>
<evidence type="ECO:0000259" key="11">
    <source>
        <dbReference type="PROSITE" id="PS52029"/>
    </source>
</evidence>
<gene>
    <name evidence="12" type="ORF">EDM57_03165</name>
</gene>
<keyword evidence="7 9" id="KW-0573">Peptidoglycan synthesis</keyword>
<evidence type="ECO:0000313" key="12">
    <source>
        <dbReference type="EMBL" id="RNB60047.1"/>
    </source>
</evidence>
<comment type="pathway">
    <text evidence="1 9">Cell wall biogenesis; peptidoglycan biosynthesis.</text>
</comment>
<dbReference type="GO" id="GO:0005576">
    <property type="term" value="C:extracellular region"/>
    <property type="evidence" value="ECO:0007669"/>
    <property type="project" value="TreeGrafter"/>
</dbReference>
<dbReference type="PANTHER" id="PTHR30582:SF24">
    <property type="entry name" value="L,D-TRANSPEPTIDASE ERFK_SRFK-RELATED"/>
    <property type="match status" value="1"/>
</dbReference>
<organism evidence="12 13">
    <name type="scientific">Brevibacillus gelatini</name>
    <dbReference type="NCBI Taxonomy" id="1655277"/>
    <lineage>
        <taxon>Bacteria</taxon>
        <taxon>Bacillati</taxon>
        <taxon>Bacillota</taxon>
        <taxon>Bacilli</taxon>
        <taxon>Bacillales</taxon>
        <taxon>Paenibacillaceae</taxon>
        <taxon>Brevibacillus</taxon>
    </lineage>
</organism>
<evidence type="ECO:0000256" key="5">
    <source>
        <dbReference type="ARBA" id="ARBA00022801"/>
    </source>
</evidence>
<keyword evidence="10" id="KW-0812">Transmembrane</keyword>
<dbReference type="CDD" id="cd16913">
    <property type="entry name" value="YkuD_like"/>
    <property type="match status" value="1"/>
</dbReference>
<dbReference type="Gene3D" id="1.25.40.10">
    <property type="entry name" value="Tetratricopeptide repeat domain"/>
    <property type="match status" value="1"/>
</dbReference>
<dbReference type="PROSITE" id="PS52029">
    <property type="entry name" value="LD_TPASE"/>
    <property type="match status" value="1"/>
</dbReference>
<feature type="domain" description="L,D-TPase catalytic" evidence="11">
    <location>
        <begin position="331"/>
        <end position="440"/>
    </location>
</feature>
<evidence type="ECO:0000313" key="13">
    <source>
        <dbReference type="Proteomes" id="UP000268829"/>
    </source>
</evidence>
<dbReference type="Gene3D" id="2.40.440.10">
    <property type="entry name" value="L,D-transpeptidase catalytic domain-like"/>
    <property type="match status" value="1"/>
</dbReference>
<dbReference type="GO" id="GO:0018104">
    <property type="term" value="P:peptidoglycan-protein cross-linking"/>
    <property type="evidence" value="ECO:0007669"/>
    <property type="project" value="TreeGrafter"/>
</dbReference>
<evidence type="ECO:0000256" key="4">
    <source>
        <dbReference type="ARBA" id="ARBA00022679"/>
    </source>
</evidence>
<evidence type="ECO:0000256" key="8">
    <source>
        <dbReference type="ARBA" id="ARBA00023316"/>
    </source>
</evidence>
<keyword evidence="8 9" id="KW-0961">Cell wall biogenesis/degradation</keyword>
<keyword evidence="10" id="KW-0472">Membrane</keyword>
<evidence type="ECO:0000256" key="7">
    <source>
        <dbReference type="ARBA" id="ARBA00022984"/>
    </source>
</evidence>
<evidence type="ECO:0000256" key="9">
    <source>
        <dbReference type="PROSITE-ProRule" id="PRU01373"/>
    </source>
</evidence>
<protein>
    <submittedName>
        <fullName evidence="12">L,D-transpeptidase</fullName>
    </submittedName>
</protein>
<dbReference type="UniPathway" id="UPA00219"/>
<keyword evidence="4" id="KW-0808">Transferase</keyword>
<keyword evidence="6 9" id="KW-0133">Cell shape</keyword>
<dbReference type="GO" id="GO:0016757">
    <property type="term" value="F:glycosyltransferase activity"/>
    <property type="evidence" value="ECO:0007669"/>
    <property type="project" value="UniProtKB-KW"/>
</dbReference>
<dbReference type="SUPFAM" id="SSF48452">
    <property type="entry name" value="TPR-like"/>
    <property type="match status" value="1"/>
</dbReference>
<dbReference type="InterPro" id="IPR011990">
    <property type="entry name" value="TPR-like_helical_dom_sf"/>
</dbReference>
<dbReference type="EMBL" id="RHHS01000011">
    <property type="protein sequence ID" value="RNB60047.1"/>
    <property type="molecule type" value="Genomic_DNA"/>
</dbReference>
<name>A0A3M8BAI4_9BACL</name>
<dbReference type="RefSeq" id="WP_122903320.1">
    <property type="nucleotide sequence ID" value="NZ_RHHS01000011.1"/>
</dbReference>
<dbReference type="AlphaFoldDB" id="A0A3M8BAI4"/>
<keyword evidence="13" id="KW-1185">Reference proteome</keyword>
<dbReference type="Pfam" id="PF03734">
    <property type="entry name" value="YkuD"/>
    <property type="match status" value="1"/>
</dbReference>
<comment type="caution">
    <text evidence="12">The sequence shown here is derived from an EMBL/GenBank/DDBJ whole genome shotgun (WGS) entry which is preliminary data.</text>
</comment>
<dbReference type="PANTHER" id="PTHR30582">
    <property type="entry name" value="L,D-TRANSPEPTIDASE"/>
    <property type="match status" value="1"/>
</dbReference>
<evidence type="ECO:0000256" key="10">
    <source>
        <dbReference type="SAM" id="Phobius"/>
    </source>
</evidence>
<dbReference type="InterPro" id="IPR005490">
    <property type="entry name" value="LD_TPept_cat_dom"/>
</dbReference>
<reference evidence="12 13" key="1">
    <citation type="submission" date="2018-10" db="EMBL/GenBank/DDBJ databases">
        <title>Phylogenomics of Brevibacillus.</title>
        <authorList>
            <person name="Dunlap C."/>
        </authorList>
    </citation>
    <scope>NUCLEOTIDE SEQUENCE [LARGE SCALE GENOMIC DNA]</scope>
    <source>
        <strain evidence="12 13">DSM 100115</strain>
    </source>
</reference>
<comment type="similarity">
    <text evidence="2">Belongs to the YkuD family.</text>
</comment>
<dbReference type="GO" id="GO:0071555">
    <property type="term" value="P:cell wall organization"/>
    <property type="evidence" value="ECO:0007669"/>
    <property type="project" value="UniProtKB-UniRule"/>
</dbReference>
<feature type="active site" description="Nucleophile" evidence="9">
    <location>
        <position position="416"/>
    </location>
</feature>
<dbReference type="InterPro" id="IPR038063">
    <property type="entry name" value="Transpep_catalytic_dom"/>
</dbReference>
<dbReference type="GO" id="GO:0008360">
    <property type="term" value="P:regulation of cell shape"/>
    <property type="evidence" value="ECO:0007669"/>
    <property type="project" value="UniProtKB-UniRule"/>
</dbReference>
<dbReference type="Proteomes" id="UP000268829">
    <property type="component" value="Unassembled WGS sequence"/>
</dbReference>
<evidence type="ECO:0000256" key="3">
    <source>
        <dbReference type="ARBA" id="ARBA00022676"/>
    </source>
</evidence>
<accession>A0A3M8BAI4</accession>
<dbReference type="GO" id="GO:0071972">
    <property type="term" value="F:peptidoglycan L,D-transpeptidase activity"/>
    <property type="evidence" value="ECO:0007669"/>
    <property type="project" value="TreeGrafter"/>
</dbReference>
<dbReference type="InterPro" id="IPR050979">
    <property type="entry name" value="LD-transpeptidase"/>
</dbReference>
<feature type="transmembrane region" description="Helical" evidence="10">
    <location>
        <begin position="97"/>
        <end position="116"/>
    </location>
</feature>
<dbReference type="SUPFAM" id="SSF141523">
    <property type="entry name" value="L,D-transpeptidase catalytic domain-like"/>
    <property type="match status" value="1"/>
</dbReference>
<evidence type="ECO:0000256" key="2">
    <source>
        <dbReference type="ARBA" id="ARBA00005992"/>
    </source>
</evidence>
<keyword evidence="5" id="KW-0378">Hydrolase</keyword>
<sequence length="474" mass="52766">MDKISFLQEKSAFHMKYPEKSDLSFYRWYTQQHPDEAIGWYYLGQAHETLGDTQQALAAYRQSLFAKQGPYYDEARDAYQKLLRAQKRQDWRSRVRLLLASLAFLYALFVFSPGLLQDGTPVASTQPPAVPPSTPALAQPHVEVIAVPSTLGPKELQNQVRRYVEARRPPLTQPYTVLVVPEVPGSPLFTPLLFYQPKQVLGVLKYNPTSRAVISQRWFDSPASLEAEATLATVRDDLASEQQTLQHVLTLRNALFRYYQQKGALPASLADLAGSYPGNYLPQIPLPPKRLLLASYPYHPHAFRSGSAWASLRDVLPLPGYPEPLSPLAPLQIRLAQKSHTLQLVSGTHLVRSYPAAIGKNGSTPEGYYTILQKINKPRGHDNIYGTRGLIFQGNSYAIHGTNNPKSIGTSVSLGCVRLFNAAVEELYSFVSLGTEFIISDAPSPAQPWSNPAPFILAAGPEEETPNTVYTWLH</sequence>
<evidence type="ECO:0000256" key="6">
    <source>
        <dbReference type="ARBA" id="ARBA00022960"/>
    </source>
</evidence>